<evidence type="ECO:0000256" key="4">
    <source>
        <dbReference type="ARBA" id="ARBA00022989"/>
    </source>
</evidence>
<evidence type="ECO:0000313" key="8">
    <source>
        <dbReference type="Proteomes" id="UP000825100"/>
    </source>
</evidence>
<keyword evidence="5 6" id="KW-0472">Membrane</keyword>
<dbReference type="GO" id="GO:0016740">
    <property type="term" value="F:transferase activity"/>
    <property type="evidence" value="ECO:0007669"/>
    <property type="project" value="UniProtKB-KW"/>
</dbReference>
<evidence type="ECO:0000313" key="7">
    <source>
        <dbReference type="EMBL" id="BCX31091.1"/>
    </source>
</evidence>
<evidence type="ECO:0000256" key="1">
    <source>
        <dbReference type="ARBA" id="ARBA00004389"/>
    </source>
</evidence>
<dbReference type="Pfam" id="PF08660">
    <property type="entry name" value="Alg14"/>
    <property type="match status" value="1"/>
</dbReference>
<dbReference type="Proteomes" id="UP000825100">
    <property type="component" value="Chromosome"/>
</dbReference>
<dbReference type="Gene3D" id="3.40.50.2000">
    <property type="entry name" value="Glycogen Phosphorylase B"/>
    <property type="match status" value="1"/>
</dbReference>
<keyword evidence="3" id="KW-0256">Endoplasmic reticulum</keyword>
<evidence type="ECO:0000256" key="5">
    <source>
        <dbReference type="ARBA" id="ARBA00023136"/>
    </source>
</evidence>
<accession>A0ABM7QVA4</accession>
<dbReference type="EMBL" id="AP024685">
    <property type="protein sequence ID" value="BCX31091.1"/>
    <property type="molecule type" value="Genomic_DNA"/>
</dbReference>
<protein>
    <submittedName>
        <fullName evidence="7">UDP-N-acetylglucosamine--LPS N-acetylglucosamine transferase</fullName>
    </submittedName>
</protein>
<feature type="transmembrane region" description="Helical" evidence="6">
    <location>
        <begin position="60"/>
        <end position="76"/>
    </location>
</feature>
<comment type="subcellular location">
    <subcellularLocation>
        <location evidence="1">Endoplasmic reticulum membrane</location>
        <topology evidence="1">Single-pass membrane protein</topology>
    </subcellularLocation>
</comment>
<dbReference type="PANTHER" id="PTHR12154:SF4">
    <property type="entry name" value="UDP-N-ACETYLGLUCOSAMINE TRANSFERASE SUBUNIT ALG14 HOMOLOG"/>
    <property type="match status" value="1"/>
</dbReference>
<proteinExistence type="predicted"/>
<organism evidence="7 8">
    <name type="scientific">Latilactobacillus curvatus</name>
    <name type="common">Lactobacillus curvatus</name>
    <dbReference type="NCBI Taxonomy" id="28038"/>
    <lineage>
        <taxon>Bacteria</taxon>
        <taxon>Bacillati</taxon>
        <taxon>Bacillota</taxon>
        <taxon>Bacilli</taxon>
        <taxon>Lactobacillales</taxon>
        <taxon>Lactobacillaceae</taxon>
        <taxon>Latilactobacillus</taxon>
    </lineage>
</organism>
<reference evidence="7 8" key="1">
    <citation type="submission" date="2021-05" db="EMBL/GenBank/DDBJ databases">
        <title>Complete Genome Sequence of Latilactobacillus sp. Strain WDN19, a High D-Aspartate-producing Lactic Acid Bacterium Isolated from a Japanese Pickle.</title>
        <authorList>
            <person name="Kajitani K."/>
            <person name="Takahashi S."/>
        </authorList>
    </citation>
    <scope>NUCLEOTIDE SEQUENCE [LARGE SCALE GENOMIC DNA]</scope>
    <source>
        <strain evidence="7 8">WDN19</strain>
    </source>
</reference>
<dbReference type="NCBIfam" id="NF041549">
    <property type="entry name" value="PssD"/>
    <property type="match status" value="1"/>
</dbReference>
<sequence>MKKICFVASSGGHLQELLCLQELMNNSDSFLVTENDGIVDKGINVPTYYVPQINRKEKNFFCHFFKLFFLFTKLLIKKNPQYIVSTGALIAFPACLIGKFFGKKIIYIESFARITHPSLSGKLIYRFSDLFLVQWESMLKFYPKAIYIGGIF</sequence>
<keyword evidence="4 6" id="KW-1133">Transmembrane helix</keyword>
<keyword evidence="2 6" id="KW-0812">Transmembrane</keyword>
<evidence type="ECO:0000256" key="2">
    <source>
        <dbReference type="ARBA" id="ARBA00022692"/>
    </source>
</evidence>
<evidence type="ECO:0000256" key="3">
    <source>
        <dbReference type="ARBA" id="ARBA00022824"/>
    </source>
</evidence>
<dbReference type="PANTHER" id="PTHR12154">
    <property type="entry name" value="GLYCOSYL TRANSFERASE-RELATED"/>
    <property type="match status" value="1"/>
</dbReference>
<keyword evidence="7" id="KW-0808">Transferase</keyword>
<evidence type="ECO:0000256" key="6">
    <source>
        <dbReference type="SAM" id="Phobius"/>
    </source>
</evidence>
<dbReference type="InterPro" id="IPR013969">
    <property type="entry name" value="Oligosacch_biosynth_Alg14"/>
</dbReference>
<keyword evidence="8" id="KW-1185">Reference proteome</keyword>
<dbReference type="SUPFAM" id="SSF53756">
    <property type="entry name" value="UDP-Glycosyltransferase/glycogen phosphorylase"/>
    <property type="match status" value="1"/>
</dbReference>
<gene>
    <name evidence="7" type="primary">cpsF</name>
    <name evidence="7" type="ORF">LTWDN19_16580</name>
</gene>
<name>A0ABM7QVA4_LATCU</name>
<dbReference type="RefSeq" id="WP_221276370.1">
    <property type="nucleotide sequence ID" value="NZ_AP024685.1"/>
</dbReference>
<feature type="transmembrane region" description="Helical" evidence="6">
    <location>
        <begin position="82"/>
        <end position="101"/>
    </location>
</feature>